<protein>
    <recommendedName>
        <fullName evidence="4">Type IV pilus biogenesis protein PilP</fullName>
    </recommendedName>
</protein>
<dbReference type="InterPro" id="IPR043129">
    <property type="entry name" value="ATPase_NBD"/>
</dbReference>
<reference evidence="3" key="1">
    <citation type="submission" date="2017-01" db="EMBL/GenBank/DDBJ databases">
        <authorList>
            <person name="Varghese N."/>
            <person name="Submissions S."/>
        </authorList>
    </citation>
    <scope>NUCLEOTIDE SEQUENCE [LARGE SCALE GENOMIC DNA]</scope>
    <source>
        <strain evidence="3">DSM 19945</strain>
    </source>
</reference>
<dbReference type="SUPFAM" id="SSF53067">
    <property type="entry name" value="Actin-like ATPase domain"/>
    <property type="match status" value="1"/>
</dbReference>
<feature type="compositionally biased region" description="Basic and acidic residues" evidence="1">
    <location>
        <begin position="637"/>
        <end position="649"/>
    </location>
</feature>
<feature type="compositionally biased region" description="Acidic residues" evidence="1">
    <location>
        <begin position="233"/>
        <end position="277"/>
    </location>
</feature>
<dbReference type="RefSeq" id="WP_076485014.1">
    <property type="nucleotide sequence ID" value="NZ_FTOG01000006.1"/>
</dbReference>
<evidence type="ECO:0008006" key="4">
    <source>
        <dbReference type="Google" id="ProtNLM"/>
    </source>
</evidence>
<feature type="region of interest" description="Disordered" evidence="1">
    <location>
        <begin position="222"/>
        <end position="599"/>
    </location>
</feature>
<feature type="region of interest" description="Disordered" evidence="1">
    <location>
        <begin position="843"/>
        <end position="1052"/>
    </location>
</feature>
<feature type="region of interest" description="Disordered" evidence="1">
    <location>
        <begin position="1067"/>
        <end position="1116"/>
    </location>
</feature>
<dbReference type="STRING" id="453582.SAMN05421580_106240"/>
<feature type="compositionally biased region" description="Acidic residues" evidence="1">
    <location>
        <begin position="285"/>
        <end position="297"/>
    </location>
</feature>
<feature type="compositionally biased region" description="Pro residues" evidence="1">
    <location>
        <begin position="1078"/>
        <end position="1090"/>
    </location>
</feature>
<feature type="region of interest" description="Disordered" evidence="1">
    <location>
        <begin position="637"/>
        <end position="672"/>
    </location>
</feature>
<sequence length="1191" mass="122411">MKPNFALNLSHDGIGLLFRARSGWELLGEVALDAEDFNDQLSALRRESKARAGSKAVTTKLVIPASQILYTEITAPGPHAATRRKEIAAALEGLTPYAVEDLVFDWSGHGDVVQVAVVARETLAEAEAFAEDRGFAPVSFVAIPEAGQFAGEPWFGPTSVAPAHLSAGARIERDQDPLPFAALLAAARANAATEAVAVPSVEESPSDAVEPEEDTITASAEVFDEGPSPEPQEAPEAEADTPEPEADVAPVDDADPEPESEPEEPQDAPAEEAEAESAETLPADVPEDIAETDEGSELQDLAPAEPFAETEGETAPIKEAAPDTDSDSDAPELAAEPAQAPEPEGALPDEQTVVEESAPETTEPEQAEEPSDPRPEPAPETDTETVDLSQLDLSTLDWSKVVPQTDIAPGAPLDAAATDSAAEDGLRAETAEEASAPEAVEDTVAPDAPRASAPIEDAEPQEAGKATDTPPLAPVLDALETQGPTLKPMRAQPRPQPRDTLDSIVADIGPAPQPPGPKAPAAAPTAPRPTATKSAPAKPPISRALSGATGREDGARPPVLGPLTPRAPQDKATGKAGVTAPGLSLPWEEDRAAGPGTGEKLRKVAGKVADAGLRTAALGGAALSSGAGKALARGKALAEARSNRPRVEIKPSQNPEGIDPEKTVFGGPKPPQVGGKPKYLGVTLMAGLIGVMALAALWSSYLGSDAPETPPEPEVAVATPAPTEPAPDAAPMTVEEARTQIAEIEAQAEAAPAPVEEPPAVEETPEAEPEQVASVEPEIVAPPAETAPPEEPAAAVVAEEPAPEVAAPAEPIESALSSSGTVVPGLEPLAPLGSQAAPLHSALATALPPIEPEPTEPTPVAPEAPAMAEASSELVPTPEGTPAPGGFTLYSGKPPRVSRPRPASVTAAVEAARAAEQRRLQAMERIRPKARPEAVVRAAQAAQPEPAAAPAPTTEAPEPVPEPEPSPAPQPEANPGQQGTLIGPSPRLSTAQAAIVMKAQPKPRPDSVVQLAAAARAPAEPEEIAAAEPFPNASETALAVSRRPQARPRNFSAAVERALAAAIAAEPPQQTAAAAPPRTSPSPPPAPTRIPGPEEVDEPEPTRAAPRVPTSASVAKQATQRNALNLGEVSLIGLYGTQRNRSALVRMPNGRFYKVKVGDRLDGGKVVAIGDSQLSYQKGNRTLVLKLLRGG</sequence>
<feature type="compositionally biased region" description="Low complexity" evidence="1">
    <location>
        <begin position="900"/>
        <end position="912"/>
    </location>
</feature>
<feature type="compositionally biased region" description="Low complexity" evidence="1">
    <location>
        <begin position="519"/>
        <end position="536"/>
    </location>
</feature>
<feature type="compositionally biased region" description="Basic and acidic residues" evidence="1">
    <location>
        <begin position="913"/>
        <end position="934"/>
    </location>
</feature>
<feature type="compositionally biased region" description="Low complexity" evidence="1">
    <location>
        <begin position="745"/>
        <end position="754"/>
    </location>
</feature>
<dbReference type="OrthoDB" id="7870459at2"/>
<feature type="compositionally biased region" description="Polar residues" evidence="1">
    <location>
        <begin position="386"/>
        <end position="397"/>
    </location>
</feature>
<feature type="compositionally biased region" description="Acidic residues" evidence="1">
    <location>
        <begin position="759"/>
        <end position="769"/>
    </location>
</feature>
<accession>A0A1N7MWA0</accession>
<feature type="compositionally biased region" description="Low complexity" evidence="1">
    <location>
        <begin position="792"/>
        <end position="815"/>
    </location>
</feature>
<evidence type="ECO:0000313" key="3">
    <source>
        <dbReference type="Proteomes" id="UP000186221"/>
    </source>
</evidence>
<evidence type="ECO:0000313" key="2">
    <source>
        <dbReference type="EMBL" id="SIS90414.1"/>
    </source>
</evidence>
<proteinExistence type="predicted"/>
<feature type="compositionally biased region" description="Low complexity" evidence="1">
    <location>
        <begin position="411"/>
        <end position="420"/>
    </location>
</feature>
<feature type="compositionally biased region" description="Low complexity" evidence="1">
    <location>
        <begin position="331"/>
        <end position="361"/>
    </location>
</feature>
<dbReference type="Proteomes" id="UP000186221">
    <property type="component" value="Unassembled WGS sequence"/>
</dbReference>
<feature type="compositionally biased region" description="Pro residues" evidence="1">
    <location>
        <begin position="849"/>
        <end position="862"/>
    </location>
</feature>
<name>A0A1N7MWA0_9RHOB</name>
<organism evidence="2 3">
    <name type="scientific">Rhodobacter aestuarii</name>
    <dbReference type="NCBI Taxonomy" id="453582"/>
    <lineage>
        <taxon>Bacteria</taxon>
        <taxon>Pseudomonadati</taxon>
        <taxon>Pseudomonadota</taxon>
        <taxon>Alphaproteobacteria</taxon>
        <taxon>Rhodobacterales</taxon>
        <taxon>Rhodobacter group</taxon>
        <taxon>Rhodobacter</taxon>
    </lineage>
</organism>
<dbReference type="AlphaFoldDB" id="A0A1N7MWA0"/>
<keyword evidence="3" id="KW-1185">Reference proteome</keyword>
<feature type="compositionally biased region" description="Low complexity" evidence="1">
    <location>
        <begin position="1067"/>
        <end position="1077"/>
    </location>
</feature>
<dbReference type="EMBL" id="FTOG01000006">
    <property type="protein sequence ID" value="SIS90414.1"/>
    <property type="molecule type" value="Genomic_DNA"/>
</dbReference>
<feature type="compositionally biased region" description="Low complexity" evidence="1">
    <location>
        <begin position="714"/>
        <end position="731"/>
    </location>
</feature>
<dbReference type="Gene3D" id="3.30.420.380">
    <property type="match status" value="1"/>
</dbReference>
<feature type="region of interest" description="Disordered" evidence="1">
    <location>
        <begin position="706"/>
        <end position="733"/>
    </location>
</feature>
<feature type="compositionally biased region" description="Pro residues" evidence="1">
    <location>
        <begin position="958"/>
        <end position="972"/>
    </location>
</feature>
<feature type="compositionally biased region" description="Low complexity" evidence="1">
    <location>
        <begin position="935"/>
        <end position="957"/>
    </location>
</feature>
<gene>
    <name evidence="2" type="ORF">SAMN05421580_106240</name>
</gene>
<feature type="region of interest" description="Disordered" evidence="1">
    <location>
        <begin position="745"/>
        <end position="820"/>
    </location>
</feature>
<evidence type="ECO:0000256" key="1">
    <source>
        <dbReference type="SAM" id="MobiDB-lite"/>
    </source>
</evidence>
<feature type="compositionally biased region" description="Low complexity" evidence="1">
    <location>
        <begin position="770"/>
        <end position="784"/>
    </location>
</feature>